<protein>
    <submittedName>
        <fullName evidence="2">Uncharacterized protein</fullName>
    </submittedName>
</protein>
<dbReference type="EMBL" id="GDQN01002925">
    <property type="protein sequence ID" value="JAT88129.1"/>
    <property type="molecule type" value="Transcribed_RNA"/>
</dbReference>
<name>A0A1E1WM81_PECGO</name>
<feature type="non-terminal residue" evidence="2">
    <location>
        <position position="1"/>
    </location>
</feature>
<feature type="region of interest" description="Disordered" evidence="1">
    <location>
        <begin position="69"/>
        <end position="98"/>
    </location>
</feature>
<proteinExistence type="predicted"/>
<evidence type="ECO:0000313" key="2">
    <source>
        <dbReference type="EMBL" id="JAT88129.1"/>
    </source>
</evidence>
<gene>
    <name evidence="2" type="ORF">g.3628</name>
</gene>
<reference evidence="2" key="1">
    <citation type="submission" date="2015-09" db="EMBL/GenBank/DDBJ databases">
        <title>De novo assembly of Pectinophora gossypiella (Pink Bollworm) gut transcriptome.</title>
        <authorList>
            <person name="Tassone E.E."/>
        </authorList>
    </citation>
    <scope>NUCLEOTIDE SEQUENCE</scope>
</reference>
<feature type="non-terminal residue" evidence="2">
    <location>
        <position position="299"/>
    </location>
</feature>
<evidence type="ECO:0000256" key="1">
    <source>
        <dbReference type="SAM" id="MobiDB-lite"/>
    </source>
</evidence>
<accession>A0A1E1WM81</accession>
<sequence length="299" mass="32643">ILKGNTGVTVTKMCSPNSEPSMQGEKSPTPKPKYATLSEKDQDDILNLLSQKNVLNRPQQLKVPNTSVTKNTSQTFTNPTVNKKINKPSTAPSTQNKCSVGQATSLNAQEKILDTKTDTHMQIDGSTFFPVISNSTIQKTTELIQTKKAHGKSHDKGKEKTSSCIVKKITTETDTAQKTVIEENKPTKMYVPKPPVVIPKQTEEMKEQDWTTVLDALRAQKTPTRGPNALDMVLNRGSFGQPCQKAQDVKSNCVSDEKAKKSAANAMIQAATSKPSISATPKLISTQVLNKKVDLPKKP</sequence>
<feature type="compositionally biased region" description="Polar residues" evidence="1">
    <location>
        <begin position="1"/>
        <end position="26"/>
    </location>
</feature>
<organism evidence="2">
    <name type="scientific">Pectinophora gossypiella</name>
    <name type="common">Cotton pink bollworm</name>
    <name type="synonym">Depressaria gossypiella</name>
    <dbReference type="NCBI Taxonomy" id="13191"/>
    <lineage>
        <taxon>Eukaryota</taxon>
        <taxon>Metazoa</taxon>
        <taxon>Ecdysozoa</taxon>
        <taxon>Arthropoda</taxon>
        <taxon>Hexapoda</taxon>
        <taxon>Insecta</taxon>
        <taxon>Pterygota</taxon>
        <taxon>Neoptera</taxon>
        <taxon>Endopterygota</taxon>
        <taxon>Lepidoptera</taxon>
        <taxon>Glossata</taxon>
        <taxon>Ditrysia</taxon>
        <taxon>Gelechioidea</taxon>
        <taxon>Gelechiidae</taxon>
        <taxon>Apatetrinae</taxon>
        <taxon>Pectinophora</taxon>
    </lineage>
</organism>
<feature type="region of interest" description="Disordered" evidence="1">
    <location>
        <begin position="1"/>
        <end position="36"/>
    </location>
</feature>
<dbReference type="AlphaFoldDB" id="A0A1E1WM81"/>
<dbReference type="OrthoDB" id="6427254at2759"/>